<dbReference type="AlphaFoldDB" id="A0A6C0F524"/>
<accession>A0A6C0F524</accession>
<organism evidence="1">
    <name type="scientific">viral metagenome</name>
    <dbReference type="NCBI Taxonomy" id="1070528"/>
    <lineage>
        <taxon>unclassified sequences</taxon>
        <taxon>metagenomes</taxon>
        <taxon>organismal metagenomes</taxon>
    </lineage>
</organism>
<name>A0A6C0F524_9ZZZZ</name>
<dbReference type="EMBL" id="MN739028">
    <property type="protein sequence ID" value="QHT35971.1"/>
    <property type="molecule type" value="Genomic_DNA"/>
</dbReference>
<proteinExistence type="predicted"/>
<protein>
    <submittedName>
        <fullName evidence="1">Uncharacterized protein</fullName>
    </submittedName>
</protein>
<evidence type="ECO:0000313" key="1">
    <source>
        <dbReference type="EMBL" id="QHT35971.1"/>
    </source>
</evidence>
<reference evidence="1" key="1">
    <citation type="journal article" date="2020" name="Nature">
        <title>Giant virus diversity and host interactions through global metagenomics.</title>
        <authorList>
            <person name="Schulz F."/>
            <person name="Roux S."/>
            <person name="Paez-Espino D."/>
            <person name="Jungbluth S."/>
            <person name="Walsh D.A."/>
            <person name="Denef V.J."/>
            <person name="McMahon K.D."/>
            <person name="Konstantinidis K.T."/>
            <person name="Eloe-Fadrosh E.A."/>
            <person name="Kyrpides N.C."/>
            <person name="Woyke T."/>
        </authorList>
    </citation>
    <scope>NUCLEOTIDE SEQUENCE</scope>
    <source>
        <strain evidence="1">GVMAG-M-3300009182-46</strain>
    </source>
</reference>
<sequence length="46" mass="5533">MNIHLLMEFYLIKNKPKYCIFQMQKAQHLKFLKVLQVLMTEHLAGV</sequence>